<dbReference type="Proteomes" id="UP000203366">
    <property type="component" value="Segment"/>
</dbReference>
<feature type="transmembrane region" description="Helical" evidence="1">
    <location>
        <begin position="33"/>
        <end position="52"/>
    </location>
</feature>
<name>F2WLX2_9VIRU</name>
<proteinExistence type="predicted"/>
<dbReference type="EMBL" id="HQ113105">
    <property type="protein sequence ID" value="AEA07245.1"/>
    <property type="molecule type" value="Genomic_DNA"/>
</dbReference>
<dbReference type="RefSeq" id="YP_004347357.1">
    <property type="nucleotide sequence ID" value="NC_015326.1"/>
</dbReference>
<keyword evidence="1" id="KW-0812">Transmembrane</keyword>
<evidence type="ECO:0000313" key="2">
    <source>
        <dbReference type="EMBL" id="AEA07245.1"/>
    </source>
</evidence>
<dbReference type="KEGG" id="vg:10399977"/>
<evidence type="ECO:0000313" key="3">
    <source>
        <dbReference type="Proteomes" id="UP000203366"/>
    </source>
</evidence>
<keyword evidence="3" id="KW-1185">Reference proteome</keyword>
<protein>
    <submittedName>
        <fullName evidence="2">Putative membrane protein</fullName>
    </submittedName>
</protein>
<feature type="transmembrane region" description="Helical" evidence="1">
    <location>
        <begin position="7"/>
        <end position="27"/>
    </location>
</feature>
<evidence type="ECO:0000256" key="1">
    <source>
        <dbReference type="SAM" id="Phobius"/>
    </source>
</evidence>
<dbReference type="GeneID" id="10399977"/>
<organism evidence="2 3">
    <name type="scientific">Lausannevirus</name>
    <dbReference type="NCBI Taxonomy" id="999883"/>
    <lineage>
        <taxon>Viruses</taxon>
        <taxon>Varidnaviria</taxon>
        <taxon>Bamfordvirae</taxon>
        <taxon>Nucleocytoviricota</taxon>
        <taxon>Megaviricetes</taxon>
        <taxon>Pimascovirales</taxon>
        <taxon>Pimascovirales incertae sedis</taxon>
        <taxon>Marseilleviridae</taxon>
        <taxon>Losannavirus</taxon>
        <taxon>Losannavirus lausannense</taxon>
    </lineage>
</organism>
<accession>F2WLX2</accession>
<gene>
    <name evidence="2" type="ORF">LAU_0395</name>
</gene>
<keyword evidence="1" id="KW-0472">Membrane</keyword>
<keyword evidence="1" id="KW-1133">Transmembrane helix</keyword>
<reference evidence="2 3" key="1">
    <citation type="journal article" date="2011" name="Environ. Microbiol.">
        <title>Lausannevirus, a giant amoebal virus encoding histone doublets.</title>
        <authorList>
            <person name="Thomas V."/>
            <person name="Bertelli C."/>
            <person name="Collyn F."/>
            <person name="Casson N."/>
            <person name="Telenti A."/>
            <person name="Goesmann A."/>
            <person name="Croxatto A."/>
            <person name="Greub G."/>
        </authorList>
    </citation>
    <scope>NUCLEOTIDE SEQUENCE [LARGE SCALE GENOMIC DNA]</scope>
    <source>
        <strain evidence="2">7715</strain>
    </source>
</reference>
<sequence length="57" mass="6467">MVWLTKVMSPLQILLAALLLLFVIWLLQGMFSGGILTILVILAVAFFVWWLLMGKAY</sequence>